<feature type="coiled-coil region" evidence="1">
    <location>
        <begin position="337"/>
        <end position="421"/>
    </location>
</feature>
<dbReference type="InterPro" id="IPR029071">
    <property type="entry name" value="Ubiquitin-like_domsf"/>
</dbReference>
<evidence type="ECO:0008006" key="5">
    <source>
        <dbReference type="Google" id="ProtNLM"/>
    </source>
</evidence>
<dbReference type="InterPro" id="IPR015940">
    <property type="entry name" value="UBA"/>
</dbReference>
<dbReference type="SUPFAM" id="SSF54236">
    <property type="entry name" value="Ubiquitin-like"/>
    <property type="match status" value="1"/>
</dbReference>
<dbReference type="PANTHER" id="PTHR12948:SF3">
    <property type="entry name" value="NEDD8 ULTIMATE BUSTER 1"/>
    <property type="match status" value="1"/>
</dbReference>
<evidence type="ECO:0000256" key="1">
    <source>
        <dbReference type="SAM" id="Coils"/>
    </source>
</evidence>
<keyword evidence="1" id="KW-0175">Coiled coil</keyword>
<dbReference type="PROSITE" id="PS50030">
    <property type="entry name" value="UBA"/>
    <property type="match status" value="2"/>
</dbReference>
<organism evidence="4">
    <name type="scientific">Graphocephala atropunctata</name>
    <dbReference type="NCBI Taxonomy" id="36148"/>
    <lineage>
        <taxon>Eukaryota</taxon>
        <taxon>Metazoa</taxon>
        <taxon>Ecdysozoa</taxon>
        <taxon>Arthropoda</taxon>
        <taxon>Hexapoda</taxon>
        <taxon>Insecta</taxon>
        <taxon>Pterygota</taxon>
        <taxon>Neoptera</taxon>
        <taxon>Paraneoptera</taxon>
        <taxon>Hemiptera</taxon>
        <taxon>Auchenorrhyncha</taxon>
        <taxon>Membracoidea</taxon>
        <taxon>Cicadellidae</taxon>
        <taxon>Cicadellinae</taxon>
        <taxon>Cicadellini</taxon>
        <taxon>Graphocephala</taxon>
    </lineage>
</organism>
<dbReference type="PROSITE" id="PS50053">
    <property type="entry name" value="UBIQUITIN_2"/>
    <property type="match status" value="1"/>
</dbReference>
<dbReference type="Gene3D" id="3.10.20.90">
    <property type="entry name" value="Phosphatidylinositol 3-kinase Catalytic Subunit, Chain A, domain 1"/>
    <property type="match status" value="1"/>
</dbReference>
<dbReference type="InterPro" id="IPR009060">
    <property type="entry name" value="UBA-like_sf"/>
</dbReference>
<dbReference type="EMBL" id="GEBQ01021626">
    <property type="protein sequence ID" value="JAT18351.1"/>
    <property type="molecule type" value="Transcribed_RNA"/>
</dbReference>
<feature type="domain" description="UBA" evidence="2">
    <location>
        <begin position="362"/>
        <end position="402"/>
    </location>
</feature>
<feature type="domain" description="Ubiquitin-like" evidence="3">
    <location>
        <begin position="92"/>
        <end position="162"/>
    </location>
</feature>
<accession>A0A1B6L3Y2</accession>
<dbReference type="InterPro" id="IPR039749">
    <property type="entry name" value="NUB1"/>
</dbReference>
<evidence type="ECO:0000313" key="4">
    <source>
        <dbReference type="EMBL" id="JAT18351.1"/>
    </source>
</evidence>
<dbReference type="InterPro" id="IPR000626">
    <property type="entry name" value="Ubiquitin-like_dom"/>
</dbReference>
<reference evidence="4" key="1">
    <citation type="submission" date="2015-11" db="EMBL/GenBank/DDBJ databases">
        <title>De novo transcriptome assembly of four potential Pierce s Disease insect vectors from Arizona vineyards.</title>
        <authorList>
            <person name="Tassone E.E."/>
        </authorList>
    </citation>
    <scope>NUCLEOTIDE SEQUENCE</scope>
</reference>
<dbReference type="Gene3D" id="1.10.8.10">
    <property type="entry name" value="DNA helicase RuvA subunit, C-terminal domain"/>
    <property type="match status" value="2"/>
</dbReference>
<dbReference type="PANTHER" id="PTHR12948">
    <property type="entry name" value="NEDD8 ULTIMATE BUSTER-1 BS4 PROTEIN"/>
    <property type="match status" value="1"/>
</dbReference>
<evidence type="ECO:0000259" key="3">
    <source>
        <dbReference type="PROSITE" id="PS50053"/>
    </source>
</evidence>
<dbReference type="CDD" id="cd14291">
    <property type="entry name" value="UBA1_NUB1_like"/>
    <property type="match status" value="1"/>
</dbReference>
<dbReference type="GO" id="GO:2000058">
    <property type="term" value="P:regulation of ubiquitin-dependent protein catabolic process"/>
    <property type="evidence" value="ECO:0007669"/>
    <property type="project" value="TreeGrafter"/>
</dbReference>
<dbReference type="InterPro" id="IPR041207">
    <property type="entry name" value="NUB1_ubiquitin-like_dom"/>
</dbReference>
<name>A0A1B6L3Y2_9HEMI</name>
<proteinExistence type="predicted"/>
<sequence>MNFDLRGEDILSQVKEQLNKNKIKLWLEPYYNQVDGISDQEELALQQLCDQLVPQLNIDRVLCMNALKDLQNHALDRLNSNKVFKETGTSCLRVKISGEVPRLLSVNILLTANTTQLLEEIGKEIGIDPERIKLISQGKVLLPSESLVSQGVGNASFLMAVILAGNQDLQESDKRFKTLESTKKDVKLLAGRSNANNEYYFQVENQAGEALNLPFYERKALVTAMALHEKGRAALKQGDCSLALVLFLEADKEYSECTSELLKAVDNYALLHLDISWCYLCLRNPVQIPDAERRLSLCEQSFHKTYGPNLERLMAIKGATGNEAALFMRLHLMQGVVMFHKNKRAEARLLLERAQSELSGLKFDDNKLCLLLELGYSNAEARLGLRAARGNIEEAEELICRKRKERELAREKNRVQLKNERERITLGLCADGKQYCEPSLLDRLVTMGFNRSQSVEALKLSNNMIVEAIRIIQEQPHLLPSSSCALSEECVAQVASLGFEPELAREALMKCPELERAVKSLNNLSQSSQGIASEAVAAASASAMSFLEDFHKKRKTKMEEEKRAFERVSEGLLENDLTDDHLDLSLAQEEQFLMEYLSLLN</sequence>
<dbReference type="CDD" id="cd17062">
    <property type="entry name" value="Ubl_NUB1"/>
    <property type="match status" value="1"/>
</dbReference>
<evidence type="ECO:0000259" key="2">
    <source>
        <dbReference type="PROSITE" id="PS50030"/>
    </source>
</evidence>
<feature type="domain" description="UBA" evidence="2">
    <location>
        <begin position="435"/>
        <end position="475"/>
    </location>
</feature>
<dbReference type="SMART" id="SM00165">
    <property type="entry name" value="UBA"/>
    <property type="match status" value="3"/>
</dbReference>
<dbReference type="SUPFAM" id="SSF46934">
    <property type="entry name" value="UBA-like"/>
    <property type="match status" value="3"/>
</dbReference>
<dbReference type="Pfam" id="PF18037">
    <property type="entry name" value="Ubiquitin_5"/>
    <property type="match status" value="1"/>
</dbReference>
<protein>
    <recommendedName>
        <fullName evidence="5">UBA domain-containing protein</fullName>
    </recommendedName>
</protein>
<gene>
    <name evidence="4" type="ORF">g.9898</name>
</gene>
<dbReference type="AlphaFoldDB" id="A0A1B6L3Y2"/>